<dbReference type="PANTHER" id="PTHR44846">
    <property type="entry name" value="MANNOSYL-D-GLYCERATE TRANSPORT/METABOLISM SYSTEM REPRESSOR MNGR-RELATED"/>
    <property type="match status" value="1"/>
</dbReference>
<evidence type="ECO:0000259" key="4">
    <source>
        <dbReference type="PROSITE" id="PS50949"/>
    </source>
</evidence>
<dbReference type="SMART" id="SM00866">
    <property type="entry name" value="UTRA"/>
    <property type="match status" value="1"/>
</dbReference>
<dbReference type="EMBL" id="CP042304">
    <property type="protein sequence ID" value="QDZ12668.1"/>
    <property type="molecule type" value="Genomic_DNA"/>
</dbReference>
<dbReference type="InterPro" id="IPR036390">
    <property type="entry name" value="WH_DNA-bd_sf"/>
</dbReference>
<proteinExistence type="predicted"/>
<feature type="domain" description="HTH gntR-type" evidence="4">
    <location>
        <begin position="16"/>
        <end position="84"/>
    </location>
</feature>
<sequence>MNPSDLRTVLDHRSPTPLFVQLKDVLLHGLRSGMWSEDQPLPSERQLTSELGVSRATVRQAIQELENEGWLIRRQGKGTFSSQPKVEQRLELLAGFSENMRAQGFEPTSRVLETGLTSASEKVARVFNQLPGWPVVTLRRVRLIDGEPLLYEISHINETLAPGLATFDLAGSLYHTLLTHYRITLAGGEETIEAVSADVELAELLDVEPGAPLVYTERTVVTDKGQPVEFTQRWGRGDKSSFRVKLSAGNTLITRKEDTTNG</sequence>
<accession>A0A5B8LW98</accession>
<dbReference type="SMART" id="SM00345">
    <property type="entry name" value="HTH_GNTR"/>
    <property type="match status" value="1"/>
</dbReference>
<name>A0A5B8LW98_9HYPH</name>
<reference evidence="5 6" key="1">
    <citation type="submission" date="2019-07" db="EMBL/GenBank/DDBJ databases">
        <title>Full genome sequence of Devosia sp. Gsoil 520.</title>
        <authorList>
            <person name="Im W.-T."/>
        </authorList>
    </citation>
    <scope>NUCLEOTIDE SEQUENCE [LARGE SCALE GENOMIC DNA]</scope>
    <source>
        <strain evidence="5 6">Gsoil 520</strain>
    </source>
</reference>
<dbReference type="PRINTS" id="PR00035">
    <property type="entry name" value="HTHGNTR"/>
</dbReference>
<dbReference type="Pfam" id="PF07702">
    <property type="entry name" value="UTRA"/>
    <property type="match status" value="1"/>
</dbReference>
<keyword evidence="2" id="KW-0238">DNA-binding</keyword>
<evidence type="ECO:0000313" key="6">
    <source>
        <dbReference type="Proteomes" id="UP000315364"/>
    </source>
</evidence>
<dbReference type="Gene3D" id="1.10.10.10">
    <property type="entry name" value="Winged helix-like DNA-binding domain superfamily/Winged helix DNA-binding domain"/>
    <property type="match status" value="1"/>
</dbReference>
<dbReference type="Proteomes" id="UP000315364">
    <property type="component" value="Chromosome"/>
</dbReference>
<dbReference type="InterPro" id="IPR000524">
    <property type="entry name" value="Tscrpt_reg_HTH_GntR"/>
</dbReference>
<dbReference type="OrthoDB" id="7334968at2"/>
<dbReference type="SUPFAM" id="SSF46785">
    <property type="entry name" value="Winged helix' DNA-binding domain"/>
    <property type="match status" value="1"/>
</dbReference>
<protein>
    <submittedName>
        <fullName evidence="5">GntR family transcriptional regulator</fullName>
    </submittedName>
</protein>
<dbReference type="GO" id="GO:0003700">
    <property type="term" value="F:DNA-binding transcription factor activity"/>
    <property type="evidence" value="ECO:0007669"/>
    <property type="project" value="InterPro"/>
</dbReference>
<dbReference type="InterPro" id="IPR011663">
    <property type="entry name" value="UTRA"/>
</dbReference>
<evidence type="ECO:0000256" key="2">
    <source>
        <dbReference type="ARBA" id="ARBA00023125"/>
    </source>
</evidence>
<evidence type="ECO:0000256" key="3">
    <source>
        <dbReference type="ARBA" id="ARBA00023163"/>
    </source>
</evidence>
<gene>
    <name evidence="5" type="ORF">FPZ08_19105</name>
</gene>
<evidence type="ECO:0000256" key="1">
    <source>
        <dbReference type="ARBA" id="ARBA00023015"/>
    </source>
</evidence>
<dbReference type="Gene3D" id="3.40.1410.10">
    <property type="entry name" value="Chorismate lyase-like"/>
    <property type="match status" value="1"/>
</dbReference>
<dbReference type="PANTHER" id="PTHR44846:SF1">
    <property type="entry name" value="MANNOSYL-D-GLYCERATE TRANSPORT_METABOLISM SYSTEM REPRESSOR MNGR-RELATED"/>
    <property type="match status" value="1"/>
</dbReference>
<organism evidence="5 6">
    <name type="scientific">Devosia ginsengisoli</name>
    <dbReference type="NCBI Taxonomy" id="400770"/>
    <lineage>
        <taxon>Bacteria</taxon>
        <taxon>Pseudomonadati</taxon>
        <taxon>Pseudomonadota</taxon>
        <taxon>Alphaproteobacteria</taxon>
        <taxon>Hyphomicrobiales</taxon>
        <taxon>Devosiaceae</taxon>
        <taxon>Devosia</taxon>
    </lineage>
</organism>
<keyword evidence="6" id="KW-1185">Reference proteome</keyword>
<keyword evidence="3" id="KW-0804">Transcription</keyword>
<dbReference type="InterPro" id="IPR036388">
    <property type="entry name" value="WH-like_DNA-bd_sf"/>
</dbReference>
<dbReference type="GO" id="GO:0045892">
    <property type="term" value="P:negative regulation of DNA-templated transcription"/>
    <property type="evidence" value="ECO:0007669"/>
    <property type="project" value="TreeGrafter"/>
</dbReference>
<evidence type="ECO:0000313" key="5">
    <source>
        <dbReference type="EMBL" id="QDZ12668.1"/>
    </source>
</evidence>
<dbReference type="GO" id="GO:0003677">
    <property type="term" value="F:DNA binding"/>
    <property type="evidence" value="ECO:0007669"/>
    <property type="project" value="UniProtKB-KW"/>
</dbReference>
<dbReference type="CDD" id="cd07377">
    <property type="entry name" value="WHTH_GntR"/>
    <property type="match status" value="1"/>
</dbReference>
<dbReference type="InterPro" id="IPR028978">
    <property type="entry name" value="Chorismate_lyase_/UTRA_dom_sf"/>
</dbReference>
<dbReference type="AlphaFoldDB" id="A0A5B8LW98"/>
<dbReference type="Pfam" id="PF00392">
    <property type="entry name" value="GntR"/>
    <property type="match status" value="1"/>
</dbReference>
<dbReference type="RefSeq" id="WP_146291902.1">
    <property type="nucleotide sequence ID" value="NZ_CP042304.1"/>
</dbReference>
<dbReference type="KEGG" id="dea:FPZ08_19105"/>
<dbReference type="SUPFAM" id="SSF64288">
    <property type="entry name" value="Chorismate lyase-like"/>
    <property type="match status" value="1"/>
</dbReference>
<dbReference type="InterPro" id="IPR050679">
    <property type="entry name" value="Bact_HTH_transcr_reg"/>
</dbReference>
<dbReference type="PROSITE" id="PS50949">
    <property type="entry name" value="HTH_GNTR"/>
    <property type="match status" value="1"/>
</dbReference>
<keyword evidence="1" id="KW-0805">Transcription regulation</keyword>